<sequence>MRHQKKESVKDDGYYGHSSGRSYQGDNWYVSTPEQSVCKTSLGSFLGMCLDVHTALTLAALAILLQFIVSFTISSICPASTSSQPLILNINTTNVFNFNSEDPEDECPGGRNDDCEMWTDTDTRTDFRRSYQDLFPNLEDYTDLSGIEGYVSVDSEERRYDEERDPRRHDLLTTLREWLVRPSWQTVAKTFRESSFLSNSDPCKILRGFVSGYEVLQYGDVEKLIKKHTAADETRLFYVSSEDPYDVIKMAHMASGHGGRDRMKAQLAPKYANVAKEKSWLVVVLMGVVVAGEDGGEGGLQPLLGMFGSSWPQDSPRTSHPTHTPISDTNNYVNTSENHVTSLWYHDNFYSLTDKNGTIHKLLNKSIGTGILDKALDYLFNKLGTSYGGGQDDAHLGHHQLTPTWYVVLF</sequence>
<dbReference type="Proteomes" id="UP000747542">
    <property type="component" value="Unassembled WGS sequence"/>
</dbReference>
<protein>
    <submittedName>
        <fullName evidence="2">SCAN domain-containing protein 3-like 14</fullName>
    </submittedName>
</protein>
<name>A0A8J5JLW7_HOMAM</name>
<evidence type="ECO:0000256" key="1">
    <source>
        <dbReference type="SAM" id="MobiDB-lite"/>
    </source>
</evidence>
<feature type="region of interest" description="Disordered" evidence="1">
    <location>
        <begin position="312"/>
        <end position="332"/>
    </location>
</feature>
<dbReference type="AlphaFoldDB" id="A0A8J5JLW7"/>
<proteinExistence type="predicted"/>
<keyword evidence="3" id="KW-1185">Reference proteome</keyword>
<reference evidence="2" key="1">
    <citation type="journal article" date="2021" name="Sci. Adv.">
        <title>The American lobster genome reveals insights on longevity, neural, and immune adaptations.</title>
        <authorList>
            <person name="Polinski J.M."/>
            <person name="Zimin A.V."/>
            <person name="Clark K.F."/>
            <person name="Kohn A.B."/>
            <person name="Sadowski N."/>
            <person name="Timp W."/>
            <person name="Ptitsyn A."/>
            <person name="Khanna P."/>
            <person name="Romanova D.Y."/>
            <person name="Williams P."/>
            <person name="Greenwood S.J."/>
            <person name="Moroz L.L."/>
            <person name="Walt D.R."/>
            <person name="Bodnar A.G."/>
        </authorList>
    </citation>
    <scope>NUCLEOTIDE SEQUENCE</scope>
    <source>
        <strain evidence="2">GMGI-L3</strain>
    </source>
</reference>
<accession>A0A8J5JLW7</accession>
<comment type="caution">
    <text evidence="2">The sequence shown here is derived from an EMBL/GenBank/DDBJ whole genome shotgun (WGS) entry which is preliminary data.</text>
</comment>
<organism evidence="2 3">
    <name type="scientific">Homarus americanus</name>
    <name type="common">American lobster</name>
    <dbReference type="NCBI Taxonomy" id="6706"/>
    <lineage>
        <taxon>Eukaryota</taxon>
        <taxon>Metazoa</taxon>
        <taxon>Ecdysozoa</taxon>
        <taxon>Arthropoda</taxon>
        <taxon>Crustacea</taxon>
        <taxon>Multicrustacea</taxon>
        <taxon>Malacostraca</taxon>
        <taxon>Eumalacostraca</taxon>
        <taxon>Eucarida</taxon>
        <taxon>Decapoda</taxon>
        <taxon>Pleocyemata</taxon>
        <taxon>Astacidea</taxon>
        <taxon>Nephropoidea</taxon>
        <taxon>Nephropidae</taxon>
        <taxon>Homarus</taxon>
    </lineage>
</organism>
<evidence type="ECO:0000313" key="2">
    <source>
        <dbReference type="EMBL" id="KAG7159946.1"/>
    </source>
</evidence>
<dbReference type="EMBL" id="JAHLQT010031743">
    <property type="protein sequence ID" value="KAG7159946.1"/>
    <property type="molecule type" value="Genomic_DNA"/>
</dbReference>
<evidence type="ECO:0000313" key="3">
    <source>
        <dbReference type="Proteomes" id="UP000747542"/>
    </source>
</evidence>
<gene>
    <name evidence="2" type="primary">ZBED9-L14</name>
    <name evidence="2" type="ORF">Hamer_G017386</name>
</gene>